<dbReference type="EMBL" id="JARBHA010000019">
    <property type="protein sequence ID" value="KAJ9672859.1"/>
    <property type="molecule type" value="Genomic_DNA"/>
</dbReference>
<gene>
    <name evidence="2" type="ORF">PVL29_026205</name>
</gene>
<organism evidence="2 3">
    <name type="scientific">Vitis rotundifolia</name>
    <name type="common">Muscadine grape</name>
    <dbReference type="NCBI Taxonomy" id="103349"/>
    <lineage>
        <taxon>Eukaryota</taxon>
        <taxon>Viridiplantae</taxon>
        <taxon>Streptophyta</taxon>
        <taxon>Embryophyta</taxon>
        <taxon>Tracheophyta</taxon>
        <taxon>Spermatophyta</taxon>
        <taxon>Magnoliopsida</taxon>
        <taxon>eudicotyledons</taxon>
        <taxon>Gunneridae</taxon>
        <taxon>Pentapetalae</taxon>
        <taxon>rosids</taxon>
        <taxon>Vitales</taxon>
        <taxon>Vitaceae</taxon>
        <taxon>Viteae</taxon>
        <taxon>Vitis</taxon>
    </lineage>
</organism>
<evidence type="ECO:0000313" key="2">
    <source>
        <dbReference type="EMBL" id="KAJ9672859.1"/>
    </source>
</evidence>
<name>A0AA38YLV1_VITRO</name>
<dbReference type="Proteomes" id="UP001168098">
    <property type="component" value="Unassembled WGS sequence"/>
</dbReference>
<proteinExistence type="predicted"/>
<accession>A0AA38YLV1</accession>
<dbReference type="AlphaFoldDB" id="A0AA38YLV1"/>
<sequence length="61" mass="6851">MLVSHFLQFGCLLLKKRTEEVEEKERKPNSSVSKPGEEPNLNFQLVPVKLPEVSDDGPSAK</sequence>
<keyword evidence="3" id="KW-1185">Reference proteome</keyword>
<reference evidence="2 3" key="1">
    <citation type="journal article" date="2023" name="BMC Biotechnol.">
        <title>Vitis rotundifolia cv Carlos genome sequencing.</title>
        <authorList>
            <person name="Huff M."/>
            <person name="Hulse-Kemp A."/>
            <person name="Scheffler B."/>
            <person name="Youngblood R."/>
            <person name="Simpson S."/>
            <person name="Babiker E."/>
            <person name="Staton M."/>
        </authorList>
    </citation>
    <scope>NUCLEOTIDE SEQUENCE [LARGE SCALE GENOMIC DNA]</scope>
    <source>
        <tissue evidence="2">Leaf</tissue>
    </source>
</reference>
<comment type="caution">
    <text evidence="2">The sequence shown here is derived from an EMBL/GenBank/DDBJ whole genome shotgun (WGS) entry which is preliminary data.</text>
</comment>
<feature type="region of interest" description="Disordered" evidence="1">
    <location>
        <begin position="20"/>
        <end position="61"/>
    </location>
</feature>
<protein>
    <submittedName>
        <fullName evidence="2">Uncharacterized protein</fullName>
    </submittedName>
</protein>
<evidence type="ECO:0000256" key="1">
    <source>
        <dbReference type="SAM" id="MobiDB-lite"/>
    </source>
</evidence>
<evidence type="ECO:0000313" key="3">
    <source>
        <dbReference type="Proteomes" id="UP001168098"/>
    </source>
</evidence>